<comment type="caution">
    <text evidence="2">The sequence shown here is derived from an EMBL/GenBank/DDBJ whole genome shotgun (WGS) entry which is preliminary data.</text>
</comment>
<name>A0ABV9VRB3_9ACTN</name>
<keyword evidence="3" id="KW-1185">Reference proteome</keyword>
<sequence length="364" mass="40510">MSDIVKGIMGGGWTLLVGWFLPAAVNVLLLAYVVLPASEAEALLTSLDRAGVNRDLAVAGAGVLLGVLLASVQTPLYRILEGYIGWRPQAAARRALPRWVPSLSLTRWQERQVSRRNQLLGRRDLLELTELEAGGTLDADDVARLRELRADDTLRRFFVEDSRRSAAQRNLLDEKLQRYPVDEQQIVPTRLGNAIRRFEEYGYDRYRLDSQRMWNDLTATAPERAAKQVEQARTTVDLLICLLYGHLIVGAVALGTIPIAVADHEWLLAAVGAGLLLLARIWYEVAIRSTDDWAAAVRSLVNLGRKPLAEALALDLPETIEQERQMWGLVATLTARPYHRGRRAALDQFRTRSGAGGSQPPRTP</sequence>
<protein>
    <submittedName>
        <fullName evidence="2">Uncharacterized protein</fullName>
    </submittedName>
</protein>
<keyword evidence="1" id="KW-0472">Membrane</keyword>
<gene>
    <name evidence="2" type="ORF">ACFPIJ_09155</name>
</gene>
<evidence type="ECO:0000313" key="3">
    <source>
        <dbReference type="Proteomes" id="UP001595912"/>
    </source>
</evidence>
<feature type="transmembrane region" description="Helical" evidence="1">
    <location>
        <begin position="266"/>
        <end position="283"/>
    </location>
</feature>
<feature type="transmembrane region" description="Helical" evidence="1">
    <location>
        <begin position="12"/>
        <end position="36"/>
    </location>
</feature>
<keyword evidence="1" id="KW-1133">Transmembrane helix</keyword>
<feature type="transmembrane region" description="Helical" evidence="1">
    <location>
        <begin position="238"/>
        <end position="260"/>
    </location>
</feature>
<dbReference type="RefSeq" id="WP_380114251.1">
    <property type="nucleotide sequence ID" value="NZ_JBHSIU010000011.1"/>
</dbReference>
<organism evidence="2 3">
    <name type="scientific">Dactylosporangium cerinum</name>
    <dbReference type="NCBI Taxonomy" id="1434730"/>
    <lineage>
        <taxon>Bacteria</taxon>
        <taxon>Bacillati</taxon>
        <taxon>Actinomycetota</taxon>
        <taxon>Actinomycetes</taxon>
        <taxon>Micromonosporales</taxon>
        <taxon>Micromonosporaceae</taxon>
        <taxon>Dactylosporangium</taxon>
    </lineage>
</organism>
<evidence type="ECO:0000256" key="1">
    <source>
        <dbReference type="SAM" id="Phobius"/>
    </source>
</evidence>
<feature type="transmembrane region" description="Helical" evidence="1">
    <location>
        <begin position="56"/>
        <end position="77"/>
    </location>
</feature>
<accession>A0ABV9VRB3</accession>
<dbReference type="Proteomes" id="UP001595912">
    <property type="component" value="Unassembled WGS sequence"/>
</dbReference>
<reference evidence="3" key="1">
    <citation type="journal article" date="2019" name="Int. J. Syst. Evol. Microbiol.">
        <title>The Global Catalogue of Microorganisms (GCM) 10K type strain sequencing project: providing services to taxonomists for standard genome sequencing and annotation.</title>
        <authorList>
            <consortium name="The Broad Institute Genomics Platform"/>
            <consortium name="The Broad Institute Genome Sequencing Center for Infectious Disease"/>
            <person name="Wu L."/>
            <person name="Ma J."/>
        </authorList>
    </citation>
    <scope>NUCLEOTIDE SEQUENCE [LARGE SCALE GENOMIC DNA]</scope>
    <source>
        <strain evidence="3">CGMCC 4.7152</strain>
    </source>
</reference>
<evidence type="ECO:0000313" key="2">
    <source>
        <dbReference type="EMBL" id="MFC4997995.1"/>
    </source>
</evidence>
<keyword evidence="1" id="KW-0812">Transmembrane</keyword>
<proteinExistence type="predicted"/>
<dbReference type="EMBL" id="JBHSIU010000011">
    <property type="protein sequence ID" value="MFC4997995.1"/>
    <property type="molecule type" value="Genomic_DNA"/>
</dbReference>